<dbReference type="InterPro" id="IPR000914">
    <property type="entry name" value="SBP_5_dom"/>
</dbReference>
<evidence type="ECO:0000259" key="5">
    <source>
        <dbReference type="Pfam" id="PF00496"/>
    </source>
</evidence>
<dbReference type="CDD" id="cd08504">
    <property type="entry name" value="PBP2_OppA"/>
    <property type="match status" value="1"/>
</dbReference>
<dbReference type="GO" id="GO:1904680">
    <property type="term" value="F:peptide transmembrane transporter activity"/>
    <property type="evidence" value="ECO:0007669"/>
    <property type="project" value="TreeGrafter"/>
</dbReference>
<dbReference type="KEGG" id="asim:FE240_05605"/>
<keyword evidence="7" id="KW-1185">Reference proteome</keyword>
<dbReference type="RefSeq" id="WP_193003712.1">
    <property type="nucleotide sequence ID" value="NZ_CP040449.1"/>
</dbReference>
<dbReference type="GO" id="GO:0015833">
    <property type="term" value="P:peptide transport"/>
    <property type="evidence" value="ECO:0007669"/>
    <property type="project" value="TreeGrafter"/>
</dbReference>
<evidence type="ECO:0000256" key="2">
    <source>
        <dbReference type="ARBA" id="ARBA00005695"/>
    </source>
</evidence>
<dbReference type="AlphaFoldDB" id="A0A5J6WTI1"/>
<evidence type="ECO:0000256" key="3">
    <source>
        <dbReference type="ARBA" id="ARBA00022448"/>
    </source>
</evidence>
<dbReference type="InterPro" id="IPR030678">
    <property type="entry name" value="Peptide/Ni-bd"/>
</dbReference>
<feature type="domain" description="Solute-binding protein family 5" evidence="5">
    <location>
        <begin position="52"/>
        <end position="424"/>
    </location>
</feature>
<dbReference type="Gene3D" id="3.40.190.10">
    <property type="entry name" value="Periplasmic binding protein-like II"/>
    <property type="match status" value="1"/>
</dbReference>
<dbReference type="Gene3D" id="3.90.76.10">
    <property type="entry name" value="Dipeptide-binding Protein, Domain 1"/>
    <property type="match status" value="1"/>
</dbReference>
<dbReference type="PANTHER" id="PTHR30290">
    <property type="entry name" value="PERIPLASMIC BINDING COMPONENT OF ABC TRANSPORTER"/>
    <property type="match status" value="1"/>
</dbReference>
<dbReference type="Pfam" id="PF00496">
    <property type="entry name" value="SBP_bac_5"/>
    <property type="match status" value="1"/>
</dbReference>
<evidence type="ECO:0000313" key="6">
    <source>
        <dbReference type="EMBL" id="QFI54212.1"/>
    </source>
</evidence>
<dbReference type="PIRSF" id="PIRSF002741">
    <property type="entry name" value="MppA"/>
    <property type="match status" value="1"/>
</dbReference>
<dbReference type="EMBL" id="CP040449">
    <property type="protein sequence ID" value="QFI54212.1"/>
    <property type="molecule type" value="Genomic_DNA"/>
</dbReference>
<comment type="similarity">
    <text evidence="2">Belongs to the bacterial solute-binding protein 5 family.</text>
</comment>
<dbReference type="PANTHER" id="PTHR30290:SF10">
    <property type="entry name" value="PERIPLASMIC OLIGOPEPTIDE-BINDING PROTEIN-RELATED"/>
    <property type="match status" value="1"/>
</dbReference>
<evidence type="ECO:0000256" key="1">
    <source>
        <dbReference type="ARBA" id="ARBA00004196"/>
    </source>
</evidence>
<dbReference type="FunFam" id="3.90.76.10:FF:000001">
    <property type="entry name" value="Oligopeptide ABC transporter substrate-binding protein"/>
    <property type="match status" value="1"/>
</dbReference>
<dbReference type="Gene3D" id="3.10.105.10">
    <property type="entry name" value="Dipeptide-binding Protein, Domain 3"/>
    <property type="match status" value="1"/>
</dbReference>
<proteinExistence type="inferred from homology"/>
<keyword evidence="4" id="KW-0732">Signal</keyword>
<dbReference type="GO" id="GO:0030288">
    <property type="term" value="C:outer membrane-bounded periplasmic space"/>
    <property type="evidence" value="ECO:0007669"/>
    <property type="project" value="UniProtKB-ARBA"/>
</dbReference>
<evidence type="ECO:0000256" key="4">
    <source>
        <dbReference type="ARBA" id="ARBA00022729"/>
    </source>
</evidence>
<sequence length="510" mass="56872">MPLSPPERTELVRSNVEAPDTLDPARMRSGFAAETILSDLFEGLVGSGPHGEPVPAQAERWEMSDDGLVWRFFLRPGLTWSDGSSLKASDFVYAWRRLIDPLVASPSASLVLTAGINNATSIYGGALEVNNLGVEAEGDRIVRITLEHPVPHLLSIISLAPFAPVPADRVQKQGGEWARPGKLIGNGAFQLQEWTPQGEITLLRNPHYWGKTRLERVTYMTGLSTAREYRLYHEGRLQLTERVPASLLHSLREEQPPRLWHGAQLGTYLYTFNLSRPEVADVRVRRALSLALDREVLTQNVTGQGEPIAWSMLPDLTDYDSPLPAAAAWSRDVRLAKARNLLAAAGFSPDHPLRLSITFHRSETHHKLADAIAGMWAALGVEARVKELEWDAYEAAKSSGEFVIARSSLFGDYADPYAMLGQFRCRDPQNESGYCDEQFDALLVQAQNTLDVRQRARLYQQAEMILNEAVPAIPLYYYTQARLVDPTLRGLPLDGIHTVLPSRDLYFSQE</sequence>
<keyword evidence="3" id="KW-0813">Transport</keyword>
<gene>
    <name evidence="6" type="ORF">FE240_05605</name>
</gene>
<dbReference type="GO" id="GO:0043190">
    <property type="term" value="C:ATP-binding cassette (ABC) transporter complex"/>
    <property type="evidence" value="ECO:0007669"/>
    <property type="project" value="InterPro"/>
</dbReference>
<comment type="subcellular location">
    <subcellularLocation>
        <location evidence="1">Cell envelope</location>
    </subcellularLocation>
</comment>
<accession>A0A5J6WTI1</accession>
<organism evidence="6 7">
    <name type="scientific">Aeromonas simiae</name>
    <dbReference type="NCBI Taxonomy" id="218936"/>
    <lineage>
        <taxon>Bacteria</taxon>
        <taxon>Pseudomonadati</taxon>
        <taxon>Pseudomonadota</taxon>
        <taxon>Gammaproteobacteria</taxon>
        <taxon>Aeromonadales</taxon>
        <taxon>Aeromonadaceae</taxon>
        <taxon>Aeromonas</taxon>
    </lineage>
</organism>
<evidence type="ECO:0000313" key="7">
    <source>
        <dbReference type="Proteomes" id="UP000594034"/>
    </source>
</evidence>
<dbReference type="SUPFAM" id="SSF53850">
    <property type="entry name" value="Periplasmic binding protein-like II"/>
    <property type="match status" value="1"/>
</dbReference>
<dbReference type="InterPro" id="IPR039424">
    <property type="entry name" value="SBP_5"/>
</dbReference>
<protein>
    <submittedName>
        <fullName evidence="6">Peptide ABC transporter substrate-binding protein</fullName>
    </submittedName>
</protein>
<reference evidence="6 7" key="1">
    <citation type="submission" date="2019-05" db="EMBL/GenBank/DDBJ databases">
        <title>OXA-830, a novel chromosomally encoded expanded-spectrum class D beta-lactamase in Aeromonas simiae.</title>
        <authorList>
            <person name="Zhou W."/>
            <person name="Chen Q."/>
        </authorList>
    </citation>
    <scope>NUCLEOTIDE SEQUENCE [LARGE SCALE GENOMIC DNA]</scope>
    <source>
        <strain evidence="6 7">A6</strain>
    </source>
</reference>
<dbReference type="Proteomes" id="UP000594034">
    <property type="component" value="Chromosome"/>
</dbReference>
<name>A0A5J6WTI1_9GAMM</name>